<evidence type="ECO:0000313" key="1">
    <source>
        <dbReference type="EMBL" id="CAG2132390.1"/>
    </source>
</evidence>
<proteinExistence type="predicted"/>
<comment type="caution">
    <text evidence="1">The sequence shown here is derived from an EMBL/GenBank/DDBJ whole genome shotgun (WGS) entry which is preliminary data.</text>
</comment>
<accession>A0ABM8TBD1</accession>
<evidence type="ECO:0000313" key="2">
    <source>
        <dbReference type="Proteomes" id="UP000672657"/>
    </source>
</evidence>
<gene>
    <name evidence="1" type="ORF">LMG26411_00610</name>
</gene>
<organism evidence="1 2">
    <name type="scientific">Cupriavidus numazuensis</name>
    <dbReference type="NCBI Taxonomy" id="221992"/>
    <lineage>
        <taxon>Bacteria</taxon>
        <taxon>Pseudomonadati</taxon>
        <taxon>Pseudomonadota</taxon>
        <taxon>Betaproteobacteria</taxon>
        <taxon>Burkholderiales</taxon>
        <taxon>Burkholderiaceae</taxon>
        <taxon>Cupriavidus</taxon>
    </lineage>
</organism>
<name>A0ABM8TBD1_9BURK</name>
<dbReference type="Proteomes" id="UP000672657">
    <property type="component" value="Unassembled WGS sequence"/>
</dbReference>
<dbReference type="RefSeq" id="WP_211951824.1">
    <property type="nucleotide sequence ID" value="NZ_CAJPVI010000002.1"/>
</dbReference>
<protein>
    <submittedName>
        <fullName evidence="1">Uncharacterized protein</fullName>
    </submittedName>
</protein>
<keyword evidence="2" id="KW-1185">Reference proteome</keyword>
<reference evidence="1 2" key="1">
    <citation type="submission" date="2021-03" db="EMBL/GenBank/DDBJ databases">
        <authorList>
            <person name="Peeters C."/>
        </authorList>
    </citation>
    <scope>NUCLEOTIDE SEQUENCE [LARGE SCALE GENOMIC DNA]</scope>
    <source>
        <strain evidence="1 2">LMG 26411</strain>
    </source>
</reference>
<sequence>MRDSQTHIAAPPTGWRYEVPPNRGAKVQLLTVGGVSITGQWYGELGQYLMAWAPLLKRDKAREREILARRG</sequence>
<dbReference type="EMBL" id="CAJPVI010000002">
    <property type="protein sequence ID" value="CAG2132390.1"/>
    <property type="molecule type" value="Genomic_DNA"/>
</dbReference>